<reference evidence="1 2" key="1">
    <citation type="journal article" date="2012" name="J. Bacteriol.">
        <title>Genome Sequence of Oceanibaculum indicum Type Strain P24.</title>
        <authorList>
            <person name="Lai Q."/>
            <person name="Shao Z."/>
        </authorList>
    </citation>
    <scope>NUCLEOTIDE SEQUENCE [LARGE SCALE GENOMIC DNA]</scope>
    <source>
        <strain evidence="1 2">P24</strain>
    </source>
</reference>
<dbReference type="NCBIfam" id="TIGR01563">
    <property type="entry name" value="gp16_SPP1"/>
    <property type="match status" value="1"/>
</dbReference>
<dbReference type="RefSeq" id="WP_008946036.1">
    <property type="nucleotide sequence ID" value="NZ_AMRL01000034.1"/>
</dbReference>
<dbReference type="AlphaFoldDB" id="K2JDT3"/>
<keyword evidence="2" id="KW-1185">Reference proteome</keyword>
<accession>K2JDT3</accession>
<dbReference type="SUPFAM" id="SSF49899">
    <property type="entry name" value="Concanavalin A-like lectins/glucanases"/>
    <property type="match status" value="1"/>
</dbReference>
<organism evidence="1 2">
    <name type="scientific">Oceanibaculum indicum P24</name>
    <dbReference type="NCBI Taxonomy" id="1207063"/>
    <lineage>
        <taxon>Bacteria</taxon>
        <taxon>Pseudomonadati</taxon>
        <taxon>Pseudomonadota</taxon>
        <taxon>Alphaproteobacteria</taxon>
        <taxon>Rhodospirillales</taxon>
        <taxon>Oceanibaculaceae</taxon>
        <taxon>Oceanibaculum</taxon>
    </lineage>
</organism>
<protein>
    <submittedName>
        <fullName evidence="1">Phage head-tail adaptor</fullName>
    </submittedName>
</protein>
<dbReference type="Pfam" id="PF05521">
    <property type="entry name" value="Phage_HCP"/>
    <property type="match status" value="1"/>
</dbReference>
<name>K2JDT3_9PROT</name>
<proteinExistence type="predicted"/>
<comment type="caution">
    <text evidence="1">The sequence shown here is derived from an EMBL/GenBank/DDBJ whole genome shotgun (WGS) entry which is preliminary data.</text>
</comment>
<dbReference type="Pfam" id="PF13385">
    <property type="entry name" value="Laminin_G_3"/>
    <property type="match status" value="1"/>
</dbReference>
<dbReference type="Gene3D" id="2.40.10.270">
    <property type="entry name" value="Bacteriophage SPP1 head-tail adaptor protein"/>
    <property type="match status" value="1"/>
</dbReference>
<dbReference type="EMBL" id="AMRL01000034">
    <property type="protein sequence ID" value="EKE68694.1"/>
    <property type="molecule type" value="Genomic_DNA"/>
</dbReference>
<dbReference type="InterPro" id="IPR013320">
    <property type="entry name" value="ConA-like_dom_sf"/>
</dbReference>
<dbReference type="STRING" id="1207063.P24_17172"/>
<dbReference type="Gene3D" id="2.60.120.200">
    <property type="match status" value="1"/>
</dbReference>
<sequence>MALQAGKLDRRLRIERKAVSRDAYLAEVVSWQEVATVWASKRDLSGREFFAADAVQSEVTTEITIRWRAGIGPELRLVLDGAAYDIESVTEIGRREGLLLRCTRGGTVPLLVELSGHLALAATLAGNLRVEKRLAGVLTGGLAMTGDLKTRGDVLLAGALHGALLLTGRLAGAGAALSGTITGTLAMAGALRVEKRLAGNLAGGISLEGTALVARHLAGGLQGGLTLAGDLTVPPSGDPSWEMVSLSMPMDGEEASTTLVDVKNSWRSFTRIGSTAALDTAVKQFGTASLSIGAQSYFRCDNAVAFDFGAGDFTVEAWYRRGAGSGNRWIAAKWGSGTKATAASWGLYEQDSKLTFVYYNQSNSFMSLNLDHTPIEGTWRHVAVTREAGTFRLYADGVKLGEMSNGDVIRSGVAPFSVGGFDGTSHLGEPCHLEDVRVTKGVARYTGESYSVPTGPHPVESPETGDLWTPLQQGDLALWLDAADDSAVSVDAGAVSAWADKSGNARHVGEVNASRRPAYQAAGWPGGLPCIDWDIAANVKRLFHDPGVAGQDYRINFVVAVWDDPAGTFPTYNALFGGYAQAGLNSGVCLAVASGGTSWFTGGAGAWHAGQTFHNGAAAADLTAMPLIQSPFIVRADSAAATNAQGVTIGNNRNYISNNYGWRGRVAEVVSVSVAISLADKQRIEGYLAHKWGIALEAGHPYESAPPII</sequence>
<dbReference type="InterPro" id="IPR038666">
    <property type="entry name" value="SSP1_head-tail_sf"/>
</dbReference>
<dbReference type="InterPro" id="IPR008767">
    <property type="entry name" value="Phage_SPP1_head-tail_adaptor"/>
</dbReference>
<gene>
    <name evidence="1" type="ORF">P24_17172</name>
</gene>
<evidence type="ECO:0000313" key="1">
    <source>
        <dbReference type="EMBL" id="EKE68694.1"/>
    </source>
</evidence>
<dbReference type="Proteomes" id="UP000006746">
    <property type="component" value="Unassembled WGS sequence"/>
</dbReference>
<evidence type="ECO:0000313" key="2">
    <source>
        <dbReference type="Proteomes" id="UP000006746"/>
    </source>
</evidence>
<dbReference type="eggNOG" id="COG5614">
    <property type="taxonomic scope" value="Bacteria"/>
</dbReference>